<feature type="signal peptide" evidence="1">
    <location>
        <begin position="1"/>
        <end position="23"/>
    </location>
</feature>
<proteinExistence type="predicted"/>
<evidence type="ECO:0000256" key="1">
    <source>
        <dbReference type="SAM" id="SignalP"/>
    </source>
</evidence>
<keyword evidence="1" id="KW-0732">Signal</keyword>
<name>A0ABU8XMU4_9BURK</name>
<protein>
    <submittedName>
        <fullName evidence="2">Uncharacterized protein</fullName>
    </submittedName>
</protein>
<reference evidence="2 3" key="1">
    <citation type="submission" date="2024-03" db="EMBL/GenBank/DDBJ databases">
        <title>Novel species of the genus Variovorax.</title>
        <authorList>
            <person name="Liu Q."/>
            <person name="Xin Y.-H."/>
        </authorList>
    </citation>
    <scope>NUCLEOTIDE SEQUENCE [LARGE SCALE GENOMIC DNA]</scope>
    <source>
        <strain evidence="2 3">KACC 18901</strain>
    </source>
</reference>
<dbReference type="RefSeq" id="WP_340340048.1">
    <property type="nucleotide sequence ID" value="NZ_JBBKZS010000051.1"/>
</dbReference>
<comment type="caution">
    <text evidence="2">The sequence shown here is derived from an EMBL/GenBank/DDBJ whole genome shotgun (WGS) entry which is preliminary data.</text>
</comment>
<evidence type="ECO:0000313" key="3">
    <source>
        <dbReference type="Proteomes" id="UP001367030"/>
    </source>
</evidence>
<organism evidence="2 3">
    <name type="scientific">Variovorax robiniae</name>
    <dbReference type="NCBI Taxonomy" id="1836199"/>
    <lineage>
        <taxon>Bacteria</taxon>
        <taxon>Pseudomonadati</taxon>
        <taxon>Pseudomonadota</taxon>
        <taxon>Betaproteobacteria</taxon>
        <taxon>Burkholderiales</taxon>
        <taxon>Comamonadaceae</taxon>
        <taxon>Variovorax</taxon>
    </lineage>
</organism>
<feature type="chain" id="PRO_5046238031" evidence="1">
    <location>
        <begin position="24"/>
        <end position="215"/>
    </location>
</feature>
<evidence type="ECO:0000313" key="2">
    <source>
        <dbReference type="EMBL" id="MEJ8860017.1"/>
    </source>
</evidence>
<sequence length="215" mass="22987">MQKGSNFVLAVGLGFVFCSAASAEDVEHDQCTCKIVQVGAQSMLRGGVCQRTEAGKCLMEWGSTGKGKVPAGNGLPREDAARQAEAMIKKGVKDDFTIPVLAAPAPSNATPLQIALINLSRMPPEAYEKPGMAESFVLAAATALVRFDVPIDRLAADALRERRKQLIAALRNQKEDGFTVGPFAVKGQFGCLRIDVEAQKAYVFIKTPFALPESC</sequence>
<accession>A0ABU8XMU4</accession>
<dbReference type="Proteomes" id="UP001367030">
    <property type="component" value="Unassembled WGS sequence"/>
</dbReference>
<keyword evidence="3" id="KW-1185">Reference proteome</keyword>
<gene>
    <name evidence="2" type="ORF">WKW79_36135</name>
</gene>
<dbReference type="EMBL" id="JBBKZS010000051">
    <property type="protein sequence ID" value="MEJ8860017.1"/>
    <property type="molecule type" value="Genomic_DNA"/>
</dbReference>